<sequence length="27" mass="3378">MYCTLEKKRTKSLDVSLIWRKQRPLHF</sequence>
<evidence type="ECO:0000313" key="1">
    <source>
        <dbReference type="EMBL" id="JAH58743.1"/>
    </source>
</evidence>
<accession>A0A0E9U1B6</accession>
<reference evidence="1" key="2">
    <citation type="journal article" date="2015" name="Fish Shellfish Immunol.">
        <title>Early steps in the European eel (Anguilla anguilla)-Vibrio vulnificus interaction in the gills: Role of the RtxA13 toxin.</title>
        <authorList>
            <person name="Callol A."/>
            <person name="Pajuelo D."/>
            <person name="Ebbesson L."/>
            <person name="Teles M."/>
            <person name="MacKenzie S."/>
            <person name="Amaro C."/>
        </authorList>
    </citation>
    <scope>NUCLEOTIDE SEQUENCE</scope>
</reference>
<dbReference type="EMBL" id="GBXM01049834">
    <property type="protein sequence ID" value="JAH58743.1"/>
    <property type="molecule type" value="Transcribed_RNA"/>
</dbReference>
<name>A0A0E9U1B6_ANGAN</name>
<organism evidence="1">
    <name type="scientific">Anguilla anguilla</name>
    <name type="common">European freshwater eel</name>
    <name type="synonym">Muraena anguilla</name>
    <dbReference type="NCBI Taxonomy" id="7936"/>
    <lineage>
        <taxon>Eukaryota</taxon>
        <taxon>Metazoa</taxon>
        <taxon>Chordata</taxon>
        <taxon>Craniata</taxon>
        <taxon>Vertebrata</taxon>
        <taxon>Euteleostomi</taxon>
        <taxon>Actinopterygii</taxon>
        <taxon>Neopterygii</taxon>
        <taxon>Teleostei</taxon>
        <taxon>Anguilliformes</taxon>
        <taxon>Anguillidae</taxon>
        <taxon>Anguilla</taxon>
    </lineage>
</organism>
<dbReference type="AlphaFoldDB" id="A0A0E9U1B6"/>
<reference evidence="1" key="1">
    <citation type="submission" date="2014-11" db="EMBL/GenBank/DDBJ databases">
        <authorList>
            <person name="Amaro Gonzalez C."/>
        </authorList>
    </citation>
    <scope>NUCLEOTIDE SEQUENCE</scope>
</reference>
<proteinExistence type="predicted"/>
<protein>
    <submittedName>
        <fullName evidence="1">Uncharacterized protein</fullName>
    </submittedName>
</protein>